<organism evidence="5 6">
    <name type="scientific">Aureimonas flava</name>
    <dbReference type="NCBI Taxonomy" id="2320271"/>
    <lineage>
        <taxon>Bacteria</taxon>
        <taxon>Pseudomonadati</taxon>
        <taxon>Pseudomonadota</taxon>
        <taxon>Alphaproteobacteria</taxon>
        <taxon>Hyphomicrobiales</taxon>
        <taxon>Aurantimonadaceae</taxon>
        <taxon>Aureimonas</taxon>
    </lineage>
</organism>
<dbReference type="CDD" id="cd02440">
    <property type="entry name" value="AdoMet_MTases"/>
    <property type="match status" value="1"/>
</dbReference>
<dbReference type="OrthoDB" id="9797252at2"/>
<evidence type="ECO:0000313" key="6">
    <source>
        <dbReference type="Proteomes" id="UP000265750"/>
    </source>
</evidence>
<comment type="similarity">
    <text evidence="1">Belongs to the methyltransferase superfamily.</text>
</comment>
<dbReference type="PANTHER" id="PTHR44942:SF4">
    <property type="entry name" value="METHYLTRANSFERASE TYPE 11 DOMAIN-CONTAINING PROTEIN"/>
    <property type="match status" value="1"/>
</dbReference>
<dbReference type="InterPro" id="IPR013216">
    <property type="entry name" value="Methyltransf_11"/>
</dbReference>
<name>A0A3A1WQR8_9HYPH</name>
<evidence type="ECO:0000256" key="2">
    <source>
        <dbReference type="ARBA" id="ARBA00022603"/>
    </source>
</evidence>
<dbReference type="EMBL" id="QYRN01000006">
    <property type="protein sequence ID" value="RIY00118.1"/>
    <property type="molecule type" value="Genomic_DNA"/>
</dbReference>
<gene>
    <name evidence="5" type="ORF">D3218_12550</name>
</gene>
<evidence type="ECO:0000259" key="4">
    <source>
        <dbReference type="Pfam" id="PF08241"/>
    </source>
</evidence>
<dbReference type="GO" id="GO:0032259">
    <property type="term" value="P:methylation"/>
    <property type="evidence" value="ECO:0007669"/>
    <property type="project" value="UniProtKB-KW"/>
</dbReference>
<dbReference type="Pfam" id="PF08241">
    <property type="entry name" value="Methyltransf_11"/>
    <property type="match status" value="1"/>
</dbReference>
<keyword evidence="3 5" id="KW-0808">Transferase</keyword>
<dbReference type="Proteomes" id="UP000265750">
    <property type="component" value="Unassembled WGS sequence"/>
</dbReference>
<protein>
    <submittedName>
        <fullName evidence="5">Class I SAM-dependent methyltransferase</fullName>
    </submittedName>
</protein>
<evidence type="ECO:0000313" key="5">
    <source>
        <dbReference type="EMBL" id="RIY00118.1"/>
    </source>
</evidence>
<dbReference type="GO" id="GO:0008757">
    <property type="term" value="F:S-adenosylmethionine-dependent methyltransferase activity"/>
    <property type="evidence" value="ECO:0007669"/>
    <property type="project" value="InterPro"/>
</dbReference>
<dbReference type="SUPFAM" id="SSF53335">
    <property type="entry name" value="S-adenosyl-L-methionine-dependent methyltransferases"/>
    <property type="match status" value="1"/>
</dbReference>
<dbReference type="Gene3D" id="3.40.50.150">
    <property type="entry name" value="Vaccinia Virus protein VP39"/>
    <property type="match status" value="1"/>
</dbReference>
<dbReference type="PANTHER" id="PTHR44942">
    <property type="entry name" value="METHYLTRANSF_11 DOMAIN-CONTAINING PROTEIN"/>
    <property type="match status" value="1"/>
</dbReference>
<feature type="domain" description="Methyltransferase type 11" evidence="4">
    <location>
        <begin position="45"/>
        <end position="133"/>
    </location>
</feature>
<evidence type="ECO:0000256" key="1">
    <source>
        <dbReference type="ARBA" id="ARBA00008361"/>
    </source>
</evidence>
<keyword evidence="6" id="KW-1185">Reference proteome</keyword>
<dbReference type="InterPro" id="IPR051052">
    <property type="entry name" value="Diverse_substrate_MTase"/>
</dbReference>
<comment type="caution">
    <text evidence="5">The sequence shown here is derived from an EMBL/GenBank/DDBJ whole genome shotgun (WGS) entry which is preliminary data.</text>
</comment>
<dbReference type="AlphaFoldDB" id="A0A3A1WQR8"/>
<dbReference type="RefSeq" id="WP_119540429.1">
    <property type="nucleotide sequence ID" value="NZ_QYRN01000006.1"/>
</dbReference>
<keyword evidence="2 5" id="KW-0489">Methyltransferase</keyword>
<reference evidence="6" key="1">
    <citation type="submission" date="2018-09" db="EMBL/GenBank/DDBJ databases">
        <authorList>
            <person name="Tuo L."/>
        </authorList>
    </citation>
    <scope>NUCLEOTIDE SEQUENCE [LARGE SCALE GENOMIC DNA]</scope>
    <source>
        <strain evidence="6">M2BS4Y-1</strain>
    </source>
</reference>
<accession>A0A3A1WQR8</accession>
<evidence type="ECO:0000256" key="3">
    <source>
        <dbReference type="ARBA" id="ARBA00022679"/>
    </source>
</evidence>
<sequence length="252" mass="27274">MSVHRAAGEGFNRTADTYMRGRPDYPPALDEWLAASLGPGRIAAEIGAGTGKFTPHLARTGCEVVAVEPVEAMRAAFCAHHPGIRAIEAVAADLPFPDGSIDAVCCAQSFHWFATPEAMGEFRRVLKPGGSLLLVWNVRDETVPWVRALGEVVDAWADDAPRYGSGAWRAMFPAHGFAPLEETRFAHAHRGAAEHVILDRFLSVSFVAALPAPERETVADRLQAVIDATPDLAGKSEVTMPYVTSAFRCRRL</sequence>
<proteinExistence type="inferred from homology"/>
<dbReference type="InterPro" id="IPR029063">
    <property type="entry name" value="SAM-dependent_MTases_sf"/>
</dbReference>